<accession>A0ABD1ZBJ1</accession>
<dbReference type="PANTHER" id="PTHR17985">
    <property type="entry name" value="SER/THR-RICH PROTEIN T10 IN DGCR REGION"/>
    <property type="match status" value="1"/>
</dbReference>
<dbReference type="Proteomes" id="UP001605036">
    <property type="component" value="Unassembled WGS sequence"/>
</dbReference>
<sequence>MCISFWLLDEHPAFWLVLAMNRDESLARPSQPIHLWEDEEECEIVGGRDEVGGGTWLGITKSGRLAFLTNVRDRENFRTRGLEKTDATSRGALPTEFFKSRKSPVAYLEEVAKNAHNYNGFNLVVADVKHKEMAYFSNRPSGSSSPLKVHKLTLGLHALSNGSLDAHWPKMERGKKKLKGILSSVQGDSLPNELIVEQVLDDPTPAEDISLQVAETEWPVELEQKLSSVFVNYPIFGLPYGTRSMSVVGIRRDGIVSFFERGLEDGGVWKDHFMQFSTQPQEQRPYQL</sequence>
<name>A0ABD1ZBJ1_9MARC</name>
<dbReference type="InterPro" id="IPR008551">
    <property type="entry name" value="TANGO2"/>
</dbReference>
<keyword evidence="2" id="KW-1185">Reference proteome</keyword>
<dbReference type="AlphaFoldDB" id="A0ABD1ZBJ1"/>
<reference evidence="1 2" key="1">
    <citation type="submission" date="2024-09" db="EMBL/GenBank/DDBJ databases">
        <title>Chromosome-scale assembly of Riccia fluitans.</title>
        <authorList>
            <person name="Paukszto L."/>
            <person name="Sawicki J."/>
            <person name="Karawczyk K."/>
            <person name="Piernik-Szablinska J."/>
            <person name="Szczecinska M."/>
            <person name="Mazdziarz M."/>
        </authorList>
    </citation>
    <scope>NUCLEOTIDE SEQUENCE [LARGE SCALE GENOMIC DNA]</scope>
    <source>
        <strain evidence="1">Rf_01</strain>
        <tissue evidence="1">Aerial parts of the thallus</tissue>
    </source>
</reference>
<dbReference type="Pfam" id="PF05742">
    <property type="entry name" value="TANGO2"/>
    <property type="match status" value="1"/>
</dbReference>
<protein>
    <submittedName>
        <fullName evidence="1">Uncharacterized protein</fullName>
    </submittedName>
</protein>
<dbReference type="EMBL" id="JBHFFA010000002">
    <property type="protein sequence ID" value="KAL2645061.1"/>
    <property type="molecule type" value="Genomic_DNA"/>
</dbReference>
<evidence type="ECO:0000313" key="1">
    <source>
        <dbReference type="EMBL" id="KAL2645061.1"/>
    </source>
</evidence>
<comment type="caution">
    <text evidence="1">The sequence shown here is derived from an EMBL/GenBank/DDBJ whole genome shotgun (WGS) entry which is preliminary data.</text>
</comment>
<gene>
    <name evidence="1" type="ORF">R1flu_012648</name>
</gene>
<dbReference type="PANTHER" id="PTHR17985:SF8">
    <property type="entry name" value="TRANSPORT AND GOLGI ORGANIZATION PROTEIN 2 HOMOLOG"/>
    <property type="match status" value="1"/>
</dbReference>
<proteinExistence type="predicted"/>
<organism evidence="1 2">
    <name type="scientific">Riccia fluitans</name>
    <dbReference type="NCBI Taxonomy" id="41844"/>
    <lineage>
        <taxon>Eukaryota</taxon>
        <taxon>Viridiplantae</taxon>
        <taxon>Streptophyta</taxon>
        <taxon>Embryophyta</taxon>
        <taxon>Marchantiophyta</taxon>
        <taxon>Marchantiopsida</taxon>
        <taxon>Marchantiidae</taxon>
        <taxon>Marchantiales</taxon>
        <taxon>Ricciaceae</taxon>
        <taxon>Riccia</taxon>
    </lineage>
</organism>
<evidence type="ECO:0000313" key="2">
    <source>
        <dbReference type="Proteomes" id="UP001605036"/>
    </source>
</evidence>